<name>A0A2P7S4K4_9HYPH</name>
<protein>
    <submittedName>
        <fullName evidence="1">DUF982 domain-containing protein</fullName>
    </submittedName>
</protein>
<accession>A0A2P7S4K4</accession>
<dbReference type="Pfam" id="PF06169">
    <property type="entry name" value="DUF982"/>
    <property type="match status" value="1"/>
</dbReference>
<dbReference type="Proteomes" id="UP000240653">
    <property type="component" value="Unassembled WGS sequence"/>
</dbReference>
<gene>
    <name evidence="1" type="ORF">C7I85_22545</name>
</gene>
<dbReference type="InterPro" id="IPR010385">
    <property type="entry name" value="DUF982"/>
</dbReference>
<evidence type="ECO:0000313" key="2">
    <source>
        <dbReference type="Proteomes" id="UP000240653"/>
    </source>
</evidence>
<sequence length="86" mass="9758">MQDDRFDVPLIVKLGDTGNQMTLRTVHDASEFLLHHWPGKRTPKHRAALQACYDVMYGHKPAMAARRAFVAAARETDVLVHENVPH</sequence>
<keyword evidence="2" id="KW-1185">Reference proteome</keyword>
<dbReference type="RefSeq" id="WP_106726271.1">
    <property type="nucleotide sequence ID" value="NZ_PXYL01000014.1"/>
</dbReference>
<dbReference type="OrthoDB" id="7950883at2"/>
<dbReference type="EMBL" id="PXYL01000014">
    <property type="protein sequence ID" value="PSJ57371.1"/>
    <property type="molecule type" value="Genomic_DNA"/>
</dbReference>
<evidence type="ECO:0000313" key="1">
    <source>
        <dbReference type="EMBL" id="PSJ57371.1"/>
    </source>
</evidence>
<dbReference type="Gene3D" id="6.10.250.730">
    <property type="match status" value="1"/>
</dbReference>
<proteinExistence type="predicted"/>
<dbReference type="AlphaFoldDB" id="A0A2P7S4K4"/>
<organism evidence="1 2">
    <name type="scientific">Pseudaminobacter soli</name>
    <name type="common">ex Li et al. 2025</name>
    <dbReference type="NCBI Taxonomy" id="1295366"/>
    <lineage>
        <taxon>Bacteria</taxon>
        <taxon>Pseudomonadati</taxon>
        <taxon>Pseudomonadota</taxon>
        <taxon>Alphaproteobacteria</taxon>
        <taxon>Hyphomicrobiales</taxon>
        <taxon>Phyllobacteriaceae</taxon>
        <taxon>Pseudaminobacter</taxon>
    </lineage>
</organism>
<comment type="caution">
    <text evidence="1">The sequence shown here is derived from an EMBL/GenBank/DDBJ whole genome shotgun (WGS) entry which is preliminary data.</text>
</comment>
<reference evidence="1 2" key="1">
    <citation type="submission" date="2018-03" db="EMBL/GenBank/DDBJ databases">
        <title>The draft genome of Mesorhizobium soli JCM 19897.</title>
        <authorList>
            <person name="Li L."/>
            <person name="Liu L."/>
            <person name="Liang L."/>
            <person name="Wang T."/>
            <person name="Zhang X."/>
        </authorList>
    </citation>
    <scope>NUCLEOTIDE SEQUENCE [LARGE SCALE GENOMIC DNA]</scope>
    <source>
        <strain evidence="1 2">JCM 19897</strain>
    </source>
</reference>